<evidence type="ECO:0000256" key="5">
    <source>
        <dbReference type="ARBA" id="ARBA00022525"/>
    </source>
</evidence>
<dbReference type="AlphaFoldDB" id="A0AAW7XNH7"/>
<dbReference type="Pfam" id="PF22638">
    <property type="entry name" value="FlgK_D1"/>
    <property type="match status" value="1"/>
</dbReference>
<organism evidence="11 13">
    <name type="scientific">Neptunomonas phycophila</name>
    <dbReference type="NCBI Taxonomy" id="1572645"/>
    <lineage>
        <taxon>Bacteria</taxon>
        <taxon>Pseudomonadati</taxon>
        <taxon>Pseudomonadota</taxon>
        <taxon>Gammaproteobacteria</taxon>
        <taxon>Oceanospirillales</taxon>
        <taxon>Oceanospirillaceae</taxon>
        <taxon>Neptunomonas</taxon>
    </lineage>
</organism>
<dbReference type="GO" id="GO:0009424">
    <property type="term" value="C:bacterial-type flagellum hook"/>
    <property type="evidence" value="ECO:0007669"/>
    <property type="project" value="InterPro"/>
</dbReference>
<dbReference type="Pfam" id="PF00460">
    <property type="entry name" value="Flg_bb_rod"/>
    <property type="match status" value="1"/>
</dbReference>
<evidence type="ECO:0000259" key="10">
    <source>
        <dbReference type="Pfam" id="PF22638"/>
    </source>
</evidence>
<feature type="domain" description="Flagellar hook-associated protein FlgK helical" evidence="10">
    <location>
        <begin position="87"/>
        <end position="318"/>
    </location>
</feature>
<reference evidence="11" key="1">
    <citation type="submission" date="2023-07" db="EMBL/GenBank/DDBJ databases">
        <title>Genome content predicts the carbon catabolic preferences of heterotrophic bacteria.</title>
        <authorList>
            <person name="Gralka M."/>
        </authorList>
    </citation>
    <scope>NUCLEOTIDE SEQUENCE</scope>
    <source>
        <strain evidence="12">5G01</strain>
        <strain evidence="11">I2M16</strain>
    </source>
</reference>
<dbReference type="SUPFAM" id="SSF64518">
    <property type="entry name" value="Phase 1 flagellin"/>
    <property type="match status" value="2"/>
</dbReference>
<keyword evidence="14" id="KW-1185">Reference proteome</keyword>
<dbReference type="Proteomes" id="UP001169862">
    <property type="component" value="Unassembled WGS sequence"/>
</dbReference>
<keyword evidence="6" id="KW-0975">Bacterial flagellum</keyword>
<evidence type="ECO:0000256" key="7">
    <source>
        <dbReference type="SAM" id="Coils"/>
    </source>
</evidence>
<feature type="coiled-coil region" evidence="7">
    <location>
        <begin position="156"/>
        <end position="207"/>
    </location>
</feature>
<evidence type="ECO:0000256" key="2">
    <source>
        <dbReference type="ARBA" id="ARBA00004613"/>
    </source>
</evidence>
<dbReference type="InterPro" id="IPR002371">
    <property type="entry name" value="FlgK"/>
</dbReference>
<evidence type="ECO:0000313" key="14">
    <source>
        <dbReference type="Proteomes" id="UP001177341"/>
    </source>
</evidence>
<feature type="domain" description="Flagellar basal body rod protein N-terminal" evidence="8">
    <location>
        <begin position="7"/>
        <end position="36"/>
    </location>
</feature>
<dbReference type="InterPro" id="IPR053927">
    <property type="entry name" value="FlgK_helical"/>
</dbReference>
<keyword evidence="5" id="KW-0964">Secreted</keyword>
<evidence type="ECO:0000313" key="11">
    <source>
        <dbReference type="EMBL" id="MDO6455262.1"/>
    </source>
</evidence>
<dbReference type="EMBL" id="JAUOPG010000014">
    <property type="protein sequence ID" value="MDO6455262.1"/>
    <property type="molecule type" value="Genomic_DNA"/>
</dbReference>
<evidence type="ECO:0000256" key="6">
    <source>
        <dbReference type="ARBA" id="ARBA00023143"/>
    </source>
</evidence>
<keyword evidence="7" id="KW-0175">Coiled coil</keyword>
<keyword evidence="11" id="KW-0969">Cilium</keyword>
<evidence type="ECO:0000313" key="13">
    <source>
        <dbReference type="Proteomes" id="UP001169862"/>
    </source>
</evidence>
<accession>A0AAW7XNH7</accession>
<dbReference type="NCBIfam" id="TIGR02492">
    <property type="entry name" value="flgK_ends"/>
    <property type="match status" value="1"/>
</dbReference>
<gene>
    <name evidence="11" type="primary">flgK</name>
    <name evidence="11" type="ORF">Q4490_16990</name>
    <name evidence="12" type="ORF">Q8W30_16180</name>
</gene>
<comment type="similarity">
    <text evidence="3">Belongs to the flagella basal body rod proteins family.</text>
</comment>
<comment type="caution">
    <text evidence="11">The sequence shown here is derived from an EMBL/GenBank/DDBJ whole genome shotgun (WGS) entry which is preliminary data.</text>
</comment>
<dbReference type="GO" id="GO:0005576">
    <property type="term" value="C:extracellular region"/>
    <property type="evidence" value="ECO:0007669"/>
    <property type="project" value="UniProtKB-SubCell"/>
</dbReference>
<dbReference type="Proteomes" id="UP001177341">
    <property type="component" value="Unassembled WGS sequence"/>
</dbReference>
<dbReference type="EMBL" id="JAUYVO010000014">
    <property type="protein sequence ID" value="MDP2524113.1"/>
    <property type="molecule type" value="Genomic_DNA"/>
</dbReference>
<dbReference type="PANTHER" id="PTHR30033:SF1">
    <property type="entry name" value="FLAGELLAR HOOK-ASSOCIATED PROTEIN 1"/>
    <property type="match status" value="1"/>
</dbReference>
<proteinExistence type="inferred from homology"/>
<sequence length="674" mass="72744">MSSYNLLNLGTQALQANSSALGTVGQNISNVNTEGYSRQVVSLTTVQYSSGVQVESIDRITDRFLTEQMWSDVSTYNQSLTYSAFSSRLDDLLATDSTSISSALDSYFSALQNVVDDPTSTPNRELFIAEADALVQRFNNLDASLQTQNVAINDSVEDLADQVNSLTTNIAELNYKIKVGTAANRPINELEDQREELINQLSELVGVDAVEQDGNQISLFVGNGQPLVVGGSANRLSAIPGDPDASQTNLALTISNNEVDVTDQLSGGQIGGALKYREEALNDARDELGRVAILLSESMNEAHQSGIDLNNDLGGLIFSDVNSAQLQRSRVLADSDNRAQLEDGLVEIDDLSQIQASEYTVLYEGDNRITLTRESDGKVIRINDLQQVSDPYDVEQGSYYLNNSKELVFAVDGMKVTLSTDRRMSTGDEFVLQPVRTGAEDMNLEIQDGDHLALASPIRVVSDTENTGSGVTEVAVTDFRALSFDASGELAPPLSIVFNNADPVQYTVYDMTDSLNPQPYSFDSDGDGTAEVLENIPYTAGDSIQLKGFEATITGQPKAGDRFSISFNEDGISDNRNALIMSDLQEADVSSKGAYQDLYGSLLERVGTRTSTAQINLDANKAVLTSTSDAKASVSGVNLDEEAAKLVQFQQAYQASAQLISTSQTLFDTLLSSL</sequence>
<dbReference type="InterPro" id="IPR010930">
    <property type="entry name" value="Flg_bb/hook_C_dom"/>
</dbReference>
<dbReference type="GO" id="GO:0005198">
    <property type="term" value="F:structural molecule activity"/>
    <property type="evidence" value="ECO:0007669"/>
    <property type="project" value="InterPro"/>
</dbReference>
<evidence type="ECO:0000256" key="4">
    <source>
        <dbReference type="ARBA" id="ARBA00016244"/>
    </source>
</evidence>
<dbReference type="GO" id="GO:0044780">
    <property type="term" value="P:bacterial-type flagellum assembly"/>
    <property type="evidence" value="ECO:0007669"/>
    <property type="project" value="InterPro"/>
</dbReference>
<evidence type="ECO:0000259" key="9">
    <source>
        <dbReference type="Pfam" id="PF06429"/>
    </source>
</evidence>
<evidence type="ECO:0000256" key="3">
    <source>
        <dbReference type="ARBA" id="ARBA00009677"/>
    </source>
</evidence>
<evidence type="ECO:0000256" key="1">
    <source>
        <dbReference type="ARBA" id="ARBA00004365"/>
    </source>
</evidence>
<keyword evidence="11" id="KW-0966">Cell projection</keyword>
<evidence type="ECO:0000313" key="12">
    <source>
        <dbReference type="EMBL" id="MDP2524113.1"/>
    </source>
</evidence>
<dbReference type="PRINTS" id="PR01005">
    <property type="entry name" value="FLGHOOKAP1"/>
</dbReference>
<name>A0AAW7XNH7_9GAMM</name>
<dbReference type="PANTHER" id="PTHR30033">
    <property type="entry name" value="FLAGELLAR HOOK-ASSOCIATED PROTEIN 1"/>
    <property type="match status" value="1"/>
</dbReference>
<dbReference type="InterPro" id="IPR001444">
    <property type="entry name" value="Flag_bb_rod_N"/>
</dbReference>
<comment type="subcellular location">
    <subcellularLocation>
        <location evidence="1">Bacterial flagellum</location>
    </subcellularLocation>
    <subcellularLocation>
        <location evidence="2">Secreted</location>
    </subcellularLocation>
</comment>
<evidence type="ECO:0000259" key="8">
    <source>
        <dbReference type="Pfam" id="PF00460"/>
    </source>
</evidence>
<keyword evidence="11" id="KW-0282">Flagellum</keyword>
<dbReference type="RefSeq" id="WP_075171249.1">
    <property type="nucleotide sequence ID" value="NZ_JALRCW010000235.1"/>
</dbReference>
<protein>
    <recommendedName>
        <fullName evidence="4">Flagellar hook-associated protein 1</fullName>
    </recommendedName>
</protein>
<dbReference type="Pfam" id="PF06429">
    <property type="entry name" value="Flg_bbr_C"/>
    <property type="match status" value="1"/>
</dbReference>
<feature type="domain" description="Flagellar basal-body/hook protein C-terminal" evidence="9">
    <location>
        <begin position="634"/>
        <end position="672"/>
    </location>
</feature>